<keyword evidence="1" id="KW-0732">Signal</keyword>
<organism evidence="2 3">
    <name type="scientific">Falsiroseomonas selenitidurans</name>
    <dbReference type="NCBI Taxonomy" id="2716335"/>
    <lineage>
        <taxon>Bacteria</taxon>
        <taxon>Pseudomonadati</taxon>
        <taxon>Pseudomonadota</taxon>
        <taxon>Alphaproteobacteria</taxon>
        <taxon>Acetobacterales</taxon>
        <taxon>Roseomonadaceae</taxon>
        <taxon>Falsiroseomonas</taxon>
    </lineage>
</organism>
<gene>
    <name evidence="2" type="ORF">HEQ75_12010</name>
</gene>
<keyword evidence="3" id="KW-1185">Reference proteome</keyword>
<sequence length="119" mass="12255">MTRNNRIVPALAAAALLSFAVPALADGYSYPRVVGTGENASIDYGDAPLQNVVGGGAVSYTVSARGTWSIRHLEDRFAQPARPGQVPVTIGSGESTTTVWVPSGTDTTTVALFNGFNGG</sequence>
<feature type="signal peptide" evidence="1">
    <location>
        <begin position="1"/>
        <end position="25"/>
    </location>
</feature>
<accession>A0ABX1E337</accession>
<dbReference type="RefSeq" id="WP_168030766.1">
    <property type="nucleotide sequence ID" value="NZ_JAAVNE010000017.1"/>
</dbReference>
<protein>
    <submittedName>
        <fullName evidence="2">Uncharacterized protein</fullName>
    </submittedName>
</protein>
<comment type="caution">
    <text evidence="2">The sequence shown here is derived from an EMBL/GenBank/DDBJ whole genome shotgun (WGS) entry which is preliminary data.</text>
</comment>
<dbReference type="EMBL" id="JAAVNE010000017">
    <property type="protein sequence ID" value="NKC31584.1"/>
    <property type="molecule type" value="Genomic_DNA"/>
</dbReference>
<dbReference type="Proteomes" id="UP000787635">
    <property type="component" value="Unassembled WGS sequence"/>
</dbReference>
<evidence type="ECO:0000256" key="1">
    <source>
        <dbReference type="SAM" id="SignalP"/>
    </source>
</evidence>
<evidence type="ECO:0000313" key="3">
    <source>
        <dbReference type="Proteomes" id="UP000787635"/>
    </source>
</evidence>
<reference evidence="2 3" key="1">
    <citation type="submission" date="2020-03" db="EMBL/GenBank/DDBJ databases">
        <title>Roseomonas selenitidurans sp. nov. isolated from urban soil.</title>
        <authorList>
            <person name="Liu H."/>
        </authorList>
    </citation>
    <scope>NUCLEOTIDE SEQUENCE [LARGE SCALE GENOMIC DNA]</scope>
    <source>
        <strain evidence="2 3">BU-1</strain>
    </source>
</reference>
<proteinExistence type="predicted"/>
<name>A0ABX1E337_9PROT</name>
<evidence type="ECO:0000313" key="2">
    <source>
        <dbReference type="EMBL" id="NKC31584.1"/>
    </source>
</evidence>
<feature type="chain" id="PRO_5046678672" evidence="1">
    <location>
        <begin position="26"/>
        <end position="119"/>
    </location>
</feature>